<feature type="region of interest" description="Disordered" evidence="1">
    <location>
        <begin position="970"/>
        <end position="996"/>
    </location>
</feature>
<proteinExistence type="predicted"/>
<gene>
    <name evidence="3" type="ORF">ACFP3U_23605</name>
</gene>
<accession>A0ABW0X5Z0</accession>
<dbReference type="RefSeq" id="WP_380227623.1">
    <property type="nucleotide sequence ID" value="NZ_JBHSOF010000033.1"/>
</dbReference>
<evidence type="ECO:0000313" key="4">
    <source>
        <dbReference type="Proteomes" id="UP001595975"/>
    </source>
</evidence>
<evidence type="ECO:0000313" key="3">
    <source>
        <dbReference type="EMBL" id="MFC5665953.1"/>
    </source>
</evidence>
<name>A0ABW0X5Z0_9ACTN</name>
<dbReference type="InterPro" id="IPR036390">
    <property type="entry name" value="WH_DNA-bd_sf"/>
</dbReference>
<comment type="caution">
    <text evidence="3">The sequence shown here is derived from an EMBL/GenBank/DDBJ whole genome shotgun (WGS) entry which is preliminary data.</text>
</comment>
<dbReference type="InterPro" id="IPR009492">
    <property type="entry name" value="TniQ"/>
</dbReference>
<protein>
    <submittedName>
        <fullName evidence="3">TniQ family protein</fullName>
    </submittedName>
</protein>
<dbReference type="Proteomes" id="UP001595975">
    <property type="component" value="Unassembled WGS sequence"/>
</dbReference>
<organism evidence="3 4">
    <name type="scientific">Kitasatospora misakiensis</name>
    <dbReference type="NCBI Taxonomy" id="67330"/>
    <lineage>
        <taxon>Bacteria</taxon>
        <taxon>Bacillati</taxon>
        <taxon>Actinomycetota</taxon>
        <taxon>Actinomycetes</taxon>
        <taxon>Kitasatosporales</taxon>
        <taxon>Streptomycetaceae</taxon>
        <taxon>Kitasatospora</taxon>
    </lineage>
</organism>
<sequence length="996" mass="111458">MTPLARVLPLRVAPLEGEGIDSWLHALARRNGLAMDRLLTILALPKPANPHALVTWDTAEHLRRLEELTGLRSGRLESTVAPANWFPGAVRTRTPRYCPPCLAERGGRFRLTWWSPWTFACTKHRVLLADHCPTCLTRPRLHTPLVPARPGLCAARLAERHRCITDLATAPTVALAAGSPFVAAQSWVDALTAVRGALTASVIFNDLEHLSNWLLRVLDERDTAGLDAAVADGWNNRPTAAPDATRSAWRAARTAPVTAVIVREGRSLLGDDESHAIDRLRTLGRRHDGVVSVCPRTMDPRHFAELSPLLHNRLLRAADPTLDPTSRIRFRSCTPGARLPKSDEPTARARWVPQMLWPDWTLRMLPETMRADLFRLVASAVVLHVGQPDHRIRSTTGHLHSNLQGYLLGHTIQGMVRAGNAQLLEVFCRIADYLDAQGSPINYHRRRTQITSDILTEEDWLRICYRTDTSPGEHGPKAAATPRFRQAQRYLVQLLTGDDLADPNHPLTWPNPTHRARYYQAVETFPPAQRKALREHGAAALLALGIDEPLTWSPPERICHDLHLPGPRIGDINLRALHRLVHREGRSVVQTADALGTNHTHVRFALDLIESRPLRERPTTRGSTWKHRELARTLLTKEFFQREYVEAGKNAGEIAAELDMPRDIVVEFARKAGITLHRAPRPRDLDPDWLRDQYVNHHRSTLSLAQEAGTEDMTILRHLRQLGIPIRPSGVHSSQVMLARLPEDAPEDVRKAVQATRYGWLRLARFQATMNHPSLKAAGQTLGLAPSALVIQLQRLESDIGAKLFHRSDKHASGQPMTPTARGTELLAVLARPEIQDLAPPGEFTIHRTTLKWTKGRKAPERATGAQPTPHFNVGMPRITRRLVAVLHHIHTELDGKEFYGFGVHQSTGTDLGTLYQMLARLEGMGWLTARPEDETEWLAGAPPGCGPGRRRTYYRLTSEGRRAAQHVLTTRKHTRPASLSYASESFVPDTPQPRR</sequence>
<evidence type="ECO:0000259" key="2">
    <source>
        <dbReference type="PROSITE" id="PS50931"/>
    </source>
</evidence>
<dbReference type="PROSITE" id="PS50931">
    <property type="entry name" value="HTH_LYSR"/>
    <property type="match status" value="1"/>
</dbReference>
<dbReference type="InterPro" id="IPR036388">
    <property type="entry name" value="WH-like_DNA-bd_sf"/>
</dbReference>
<dbReference type="InterPro" id="IPR000847">
    <property type="entry name" value="LysR_HTH_N"/>
</dbReference>
<feature type="domain" description="HTH lysR-type" evidence="2">
    <location>
        <begin position="766"/>
        <end position="820"/>
    </location>
</feature>
<dbReference type="Pfam" id="PF06527">
    <property type="entry name" value="TniQ"/>
    <property type="match status" value="1"/>
</dbReference>
<dbReference type="Gene3D" id="1.10.10.10">
    <property type="entry name" value="Winged helix-like DNA-binding domain superfamily/Winged helix DNA-binding domain"/>
    <property type="match status" value="2"/>
</dbReference>
<dbReference type="SUPFAM" id="SSF46785">
    <property type="entry name" value="Winged helix' DNA-binding domain"/>
    <property type="match status" value="2"/>
</dbReference>
<dbReference type="Pfam" id="PF00126">
    <property type="entry name" value="HTH_1"/>
    <property type="match status" value="1"/>
</dbReference>
<keyword evidence="4" id="KW-1185">Reference proteome</keyword>
<feature type="region of interest" description="Disordered" evidence="1">
    <location>
        <begin position="855"/>
        <end position="874"/>
    </location>
</feature>
<reference evidence="4" key="1">
    <citation type="journal article" date="2019" name="Int. J. Syst. Evol. Microbiol.">
        <title>The Global Catalogue of Microorganisms (GCM) 10K type strain sequencing project: providing services to taxonomists for standard genome sequencing and annotation.</title>
        <authorList>
            <consortium name="The Broad Institute Genomics Platform"/>
            <consortium name="The Broad Institute Genome Sequencing Center for Infectious Disease"/>
            <person name="Wu L."/>
            <person name="Ma J."/>
        </authorList>
    </citation>
    <scope>NUCLEOTIDE SEQUENCE [LARGE SCALE GENOMIC DNA]</scope>
    <source>
        <strain evidence="4">CGMCC 4.1437</strain>
    </source>
</reference>
<evidence type="ECO:0000256" key="1">
    <source>
        <dbReference type="SAM" id="MobiDB-lite"/>
    </source>
</evidence>
<dbReference type="EMBL" id="JBHSOF010000033">
    <property type="protein sequence ID" value="MFC5665953.1"/>
    <property type="molecule type" value="Genomic_DNA"/>
</dbReference>